<comment type="function">
    <text evidence="7">Involved in DNA repair and RecF pathway recombination.</text>
</comment>
<evidence type="ECO:0000256" key="7">
    <source>
        <dbReference type="HAMAP-Rule" id="MF_00201"/>
    </source>
</evidence>
<dbReference type="AlphaFoldDB" id="A0A412PF49"/>
<evidence type="ECO:0000313" key="9">
    <source>
        <dbReference type="EMBL" id="RGT56239.1"/>
    </source>
</evidence>
<dbReference type="InterPro" id="IPR003717">
    <property type="entry name" value="RecO"/>
</dbReference>
<keyword evidence="5 7" id="KW-0234">DNA repair</keyword>
<dbReference type="PANTHER" id="PTHR33991:SF1">
    <property type="entry name" value="DNA REPAIR PROTEIN RECO"/>
    <property type="match status" value="1"/>
</dbReference>
<keyword evidence="4 7" id="KW-0233">DNA recombination</keyword>
<evidence type="ECO:0000256" key="5">
    <source>
        <dbReference type="ARBA" id="ARBA00023204"/>
    </source>
</evidence>
<dbReference type="Proteomes" id="UP000284731">
    <property type="component" value="Unassembled WGS sequence"/>
</dbReference>
<proteinExistence type="inferred from homology"/>
<dbReference type="HAMAP" id="MF_00201">
    <property type="entry name" value="RecO"/>
    <property type="match status" value="1"/>
</dbReference>
<dbReference type="Gene3D" id="1.20.1440.120">
    <property type="entry name" value="Recombination protein O, C-terminal domain"/>
    <property type="match status" value="1"/>
</dbReference>
<name>A0A412PF49_9FIRM</name>
<dbReference type="InterPro" id="IPR022572">
    <property type="entry name" value="DNA_rep/recomb_RecO_N"/>
</dbReference>
<dbReference type="InterPro" id="IPR037278">
    <property type="entry name" value="ARFGAP/RecO"/>
</dbReference>
<dbReference type="GO" id="GO:0006310">
    <property type="term" value="P:DNA recombination"/>
    <property type="evidence" value="ECO:0007669"/>
    <property type="project" value="UniProtKB-UniRule"/>
</dbReference>
<evidence type="ECO:0000259" key="8">
    <source>
        <dbReference type="Pfam" id="PF11967"/>
    </source>
</evidence>
<dbReference type="GO" id="GO:0043590">
    <property type="term" value="C:bacterial nucleoid"/>
    <property type="evidence" value="ECO:0007669"/>
    <property type="project" value="TreeGrafter"/>
</dbReference>
<sequence>MPVSLNMDMVGQVEMNDRITGFVLKQSDYREADVILTVLTKEYGKLSFVAQGVRKMTSKNAGSIMPYTKTEILFDYNETKTIFRLKSARCKEYYRSMHEDIAASSAATVAAELINVLTLQASSDMTNSDEYAFLDIVFSKLDEGYDPTLVLSLLFVDMLELAGLLPDVDACVICGNTHVVTVSPKDGGFLCQEHAEEHHIPFMKTEDLRRFRLLCKAGLEKIGIVNRYIEGDMKDLQYLVDILYIHADIQLKSMDFYMHLHTII</sequence>
<gene>
    <name evidence="7 9" type="primary">recO</name>
    <name evidence="9" type="ORF">DWX20_05385</name>
</gene>
<dbReference type="Gene3D" id="2.40.50.140">
    <property type="entry name" value="Nucleic acid-binding proteins"/>
    <property type="match status" value="1"/>
</dbReference>
<dbReference type="SUPFAM" id="SSF57863">
    <property type="entry name" value="ArfGap/RecO-like zinc finger"/>
    <property type="match status" value="1"/>
</dbReference>
<protein>
    <recommendedName>
        <fullName evidence="2 7">DNA repair protein RecO</fullName>
    </recommendedName>
    <alternativeName>
        <fullName evidence="6 7">Recombination protein O</fullName>
    </alternativeName>
</protein>
<evidence type="ECO:0000256" key="6">
    <source>
        <dbReference type="ARBA" id="ARBA00033409"/>
    </source>
</evidence>
<evidence type="ECO:0000256" key="3">
    <source>
        <dbReference type="ARBA" id="ARBA00022763"/>
    </source>
</evidence>
<evidence type="ECO:0000256" key="1">
    <source>
        <dbReference type="ARBA" id="ARBA00007452"/>
    </source>
</evidence>
<evidence type="ECO:0000256" key="2">
    <source>
        <dbReference type="ARBA" id="ARBA00021310"/>
    </source>
</evidence>
<organism evidence="9 10">
    <name type="scientific">Solobacterium moorei</name>
    <dbReference type="NCBI Taxonomy" id="102148"/>
    <lineage>
        <taxon>Bacteria</taxon>
        <taxon>Bacillati</taxon>
        <taxon>Bacillota</taxon>
        <taxon>Erysipelotrichia</taxon>
        <taxon>Erysipelotrichales</taxon>
        <taxon>Erysipelotrichaceae</taxon>
        <taxon>Solobacterium</taxon>
    </lineage>
</organism>
<dbReference type="EMBL" id="QRWX01000002">
    <property type="protein sequence ID" value="RGT56239.1"/>
    <property type="molecule type" value="Genomic_DNA"/>
</dbReference>
<dbReference type="Pfam" id="PF11967">
    <property type="entry name" value="RecO_N"/>
    <property type="match status" value="1"/>
</dbReference>
<dbReference type="InterPro" id="IPR042242">
    <property type="entry name" value="RecO_C"/>
</dbReference>
<comment type="caution">
    <text evidence="9">The sequence shown here is derived from an EMBL/GenBank/DDBJ whole genome shotgun (WGS) entry which is preliminary data.</text>
</comment>
<dbReference type="PANTHER" id="PTHR33991">
    <property type="entry name" value="DNA REPAIR PROTEIN RECO"/>
    <property type="match status" value="1"/>
</dbReference>
<dbReference type="SUPFAM" id="SSF50249">
    <property type="entry name" value="Nucleic acid-binding proteins"/>
    <property type="match status" value="1"/>
</dbReference>
<keyword evidence="3 7" id="KW-0227">DNA damage</keyword>
<dbReference type="GO" id="GO:0006302">
    <property type="term" value="P:double-strand break repair"/>
    <property type="evidence" value="ECO:0007669"/>
    <property type="project" value="TreeGrafter"/>
</dbReference>
<comment type="similarity">
    <text evidence="1 7">Belongs to the RecO family.</text>
</comment>
<feature type="domain" description="DNA replication/recombination mediator RecO N-terminal" evidence="8">
    <location>
        <begin position="18"/>
        <end position="93"/>
    </location>
</feature>
<dbReference type="NCBIfam" id="TIGR00613">
    <property type="entry name" value="reco"/>
    <property type="match status" value="1"/>
</dbReference>
<reference evidence="9 10" key="1">
    <citation type="submission" date="2018-08" db="EMBL/GenBank/DDBJ databases">
        <title>A genome reference for cultivated species of the human gut microbiota.</title>
        <authorList>
            <person name="Zou Y."/>
            <person name="Xue W."/>
            <person name="Luo G."/>
        </authorList>
    </citation>
    <scope>NUCLEOTIDE SEQUENCE [LARGE SCALE GENOMIC DNA]</scope>
    <source>
        <strain evidence="9 10">AF18-46</strain>
    </source>
</reference>
<evidence type="ECO:0000313" key="10">
    <source>
        <dbReference type="Proteomes" id="UP000284731"/>
    </source>
</evidence>
<evidence type="ECO:0000256" key="4">
    <source>
        <dbReference type="ARBA" id="ARBA00023172"/>
    </source>
</evidence>
<accession>A0A412PF49</accession>
<dbReference type="InterPro" id="IPR012340">
    <property type="entry name" value="NA-bd_OB-fold"/>
</dbReference>
<dbReference type="Pfam" id="PF02565">
    <property type="entry name" value="RecO_C"/>
    <property type="match status" value="1"/>
</dbReference>